<sequence>MIIPAWQAVLDFWFLPAGNLGHGSARPEWFRKNKVFDGEIRSRFHDMIEAALTAPEPDLTSNPLATLARILLLDQLSRNAYRDTPRAFAGDALAVVAAQALVASGAHLQLAPIQRWFVYMPFEHAEDRALQQQAVALFTALHGHTEQDDQFAGPLDYAIRHRDVVQRFGRFPHRNAVLGRVSTPEEDAFLRLPGSGF</sequence>
<dbReference type="InterPro" id="IPR010323">
    <property type="entry name" value="DUF924"/>
</dbReference>
<dbReference type="EMBL" id="JBHRTP010000031">
    <property type="protein sequence ID" value="MFC3108415.1"/>
    <property type="molecule type" value="Genomic_DNA"/>
</dbReference>
<keyword evidence="2" id="KW-1185">Reference proteome</keyword>
<proteinExistence type="predicted"/>
<organism evidence="1 2">
    <name type="scientific">Undibacterium arcticum</name>
    <dbReference type="NCBI Taxonomy" id="1762892"/>
    <lineage>
        <taxon>Bacteria</taxon>
        <taxon>Pseudomonadati</taxon>
        <taxon>Pseudomonadota</taxon>
        <taxon>Betaproteobacteria</taxon>
        <taxon>Burkholderiales</taxon>
        <taxon>Oxalobacteraceae</taxon>
        <taxon>Undibacterium</taxon>
    </lineage>
</organism>
<comment type="caution">
    <text evidence="1">The sequence shown here is derived from an EMBL/GenBank/DDBJ whole genome shotgun (WGS) entry which is preliminary data.</text>
</comment>
<evidence type="ECO:0000313" key="2">
    <source>
        <dbReference type="Proteomes" id="UP001595530"/>
    </source>
</evidence>
<accession>A0ABV7F314</accession>
<evidence type="ECO:0000313" key="1">
    <source>
        <dbReference type="EMBL" id="MFC3108415.1"/>
    </source>
</evidence>
<name>A0ABV7F314_9BURK</name>
<dbReference type="SUPFAM" id="SSF48452">
    <property type="entry name" value="TPR-like"/>
    <property type="match status" value="1"/>
</dbReference>
<dbReference type="Gene3D" id="1.25.40.10">
    <property type="entry name" value="Tetratricopeptide repeat domain"/>
    <property type="match status" value="1"/>
</dbReference>
<dbReference type="Pfam" id="PF06041">
    <property type="entry name" value="DUF924"/>
    <property type="match status" value="1"/>
</dbReference>
<protein>
    <submittedName>
        <fullName evidence="1">DUF924 family protein</fullName>
    </submittedName>
</protein>
<dbReference type="Gene3D" id="1.20.58.320">
    <property type="entry name" value="TPR-like"/>
    <property type="match status" value="1"/>
</dbReference>
<dbReference type="RefSeq" id="WP_390327734.1">
    <property type="nucleotide sequence ID" value="NZ_JBHRTP010000031.1"/>
</dbReference>
<reference evidence="2" key="1">
    <citation type="journal article" date="2019" name="Int. J. Syst. Evol. Microbiol.">
        <title>The Global Catalogue of Microorganisms (GCM) 10K type strain sequencing project: providing services to taxonomists for standard genome sequencing and annotation.</title>
        <authorList>
            <consortium name="The Broad Institute Genomics Platform"/>
            <consortium name="The Broad Institute Genome Sequencing Center for Infectious Disease"/>
            <person name="Wu L."/>
            <person name="Ma J."/>
        </authorList>
    </citation>
    <scope>NUCLEOTIDE SEQUENCE [LARGE SCALE GENOMIC DNA]</scope>
    <source>
        <strain evidence="2">KCTC 42986</strain>
    </source>
</reference>
<gene>
    <name evidence="1" type="ORF">ACFOFO_10650</name>
</gene>
<dbReference type="Proteomes" id="UP001595530">
    <property type="component" value="Unassembled WGS sequence"/>
</dbReference>
<dbReference type="InterPro" id="IPR011990">
    <property type="entry name" value="TPR-like_helical_dom_sf"/>
</dbReference>